<dbReference type="EMBL" id="BDJK01000003">
    <property type="protein sequence ID" value="GAV21677.1"/>
    <property type="molecule type" value="Genomic_DNA"/>
</dbReference>
<dbReference type="OrthoDB" id="9924915at2"/>
<keyword evidence="1" id="KW-0472">Membrane</keyword>
<protein>
    <submittedName>
        <fullName evidence="2">Uncharacterized protein</fullName>
    </submittedName>
</protein>
<dbReference type="AlphaFoldDB" id="A0A1L8CS08"/>
<dbReference type="RefSeq" id="WP_075858123.1">
    <property type="nucleotide sequence ID" value="NZ_BDJK01000003.1"/>
</dbReference>
<feature type="transmembrane region" description="Helical" evidence="1">
    <location>
        <begin position="37"/>
        <end position="61"/>
    </location>
</feature>
<reference evidence="3" key="1">
    <citation type="submission" date="2016-12" db="EMBL/GenBank/DDBJ databases">
        <title>Draft Genome Sequences od Carboxydothermus pertinax and islandicus, Hydrogenogenic Carboxydotrophic Bacteria.</title>
        <authorList>
            <person name="Fukuyama Y."/>
            <person name="Ohmae K."/>
            <person name="Yoneda Y."/>
            <person name="Yoshida T."/>
            <person name="Sako Y."/>
        </authorList>
    </citation>
    <scope>NUCLEOTIDE SEQUENCE [LARGE SCALE GENOMIC DNA]</scope>
    <source>
        <strain evidence="3">Ug1</strain>
    </source>
</reference>
<evidence type="ECO:0000313" key="2">
    <source>
        <dbReference type="EMBL" id="GAV21677.1"/>
    </source>
</evidence>
<gene>
    <name evidence="2" type="ORF">cpu_01870</name>
</gene>
<dbReference type="Proteomes" id="UP000187485">
    <property type="component" value="Unassembled WGS sequence"/>
</dbReference>
<comment type="caution">
    <text evidence="2">The sequence shown here is derived from an EMBL/GenBank/DDBJ whole genome shotgun (WGS) entry which is preliminary data.</text>
</comment>
<evidence type="ECO:0000256" key="1">
    <source>
        <dbReference type="SAM" id="Phobius"/>
    </source>
</evidence>
<keyword evidence="1" id="KW-0812">Transmembrane</keyword>
<organism evidence="2 3">
    <name type="scientific">Carboxydothermus pertinax</name>
    <dbReference type="NCBI Taxonomy" id="870242"/>
    <lineage>
        <taxon>Bacteria</taxon>
        <taxon>Bacillati</taxon>
        <taxon>Bacillota</taxon>
        <taxon>Clostridia</taxon>
        <taxon>Thermoanaerobacterales</taxon>
        <taxon>Thermoanaerobacteraceae</taxon>
        <taxon>Carboxydothermus</taxon>
    </lineage>
</organism>
<keyword evidence="3" id="KW-1185">Reference proteome</keyword>
<sequence>MLIAILGLLILIASLVFCECGMWYFIFCKECKPCTPGYIALSLITGFFAFIALVAVLYFVIYPPNVISMF</sequence>
<dbReference type="STRING" id="870242.cpu_01870"/>
<name>A0A1L8CS08_9THEO</name>
<keyword evidence="1" id="KW-1133">Transmembrane helix</keyword>
<evidence type="ECO:0000313" key="3">
    <source>
        <dbReference type="Proteomes" id="UP000187485"/>
    </source>
</evidence>
<proteinExistence type="predicted"/>
<accession>A0A1L8CS08</accession>